<dbReference type="AlphaFoldDB" id="A0A087ANE2"/>
<dbReference type="SUPFAM" id="SSF141571">
    <property type="entry name" value="Pentapeptide repeat-like"/>
    <property type="match status" value="1"/>
</dbReference>
<evidence type="ECO:0000256" key="1">
    <source>
        <dbReference type="SAM" id="MobiDB-lite"/>
    </source>
</evidence>
<dbReference type="eggNOG" id="COG1357">
    <property type="taxonomic scope" value="Bacteria"/>
</dbReference>
<dbReference type="RefSeq" id="WP_033517925.1">
    <property type="nucleotide sequence ID" value="NZ_JGYV01000021.1"/>
</dbReference>
<evidence type="ECO:0000313" key="3">
    <source>
        <dbReference type="Proteomes" id="UP000029067"/>
    </source>
</evidence>
<dbReference type="STRING" id="1688.BCUN_1456"/>
<evidence type="ECO:0008006" key="4">
    <source>
        <dbReference type="Google" id="ProtNLM"/>
    </source>
</evidence>
<dbReference type="Proteomes" id="UP000029067">
    <property type="component" value="Unassembled WGS sequence"/>
</dbReference>
<reference evidence="2 3" key="1">
    <citation type="submission" date="2014-03" db="EMBL/GenBank/DDBJ databases">
        <title>Genomics of Bifidobacteria.</title>
        <authorList>
            <person name="Ventura M."/>
            <person name="Milani C."/>
            <person name="Lugli G.A."/>
        </authorList>
    </citation>
    <scope>NUCLEOTIDE SEQUENCE [LARGE SCALE GENOMIC DNA]</scope>
    <source>
        <strain evidence="2 3">LMG 10738</strain>
    </source>
</reference>
<feature type="region of interest" description="Disordered" evidence="1">
    <location>
        <begin position="1"/>
        <end position="21"/>
    </location>
</feature>
<proteinExistence type="predicted"/>
<keyword evidence="3" id="KW-1185">Reference proteome</keyword>
<name>A0A087ANE2_9BIFI</name>
<feature type="compositionally biased region" description="Polar residues" evidence="1">
    <location>
        <begin position="10"/>
        <end position="21"/>
    </location>
</feature>
<comment type="caution">
    <text evidence="2">The sequence shown here is derived from an EMBL/GenBank/DDBJ whole genome shotgun (WGS) entry which is preliminary data.</text>
</comment>
<dbReference type="OrthoDB" id="2579959at2"/>
<organism evidence="2 3">
    <name type="scientific">Bifidobacterium cuniculi</name>
    <dbReference type="NCBI Taxonomy" id="1688"/>
    <lineage>
        <taxon>Bacteria</taxon>
        <taxon>Bacillati</taxon>
        <taxon>Actinomycetota</taxon>
        <taxon>Actinomycetes</taxon>
        <taxon>Bifidobacteriales</taxon>
        <taxon>Bifidobacteriaceae</taxon>
        <taxon>Bifidobacterium</taxon>
    </lineage>
</organism>
<protein>
    <recommendedName>
        <fullName evidence="4">Pentapeptide repeat-containing protein</fullName>
    </recommendedName>
</protein>
<gene>
    <name evidence="2" type="ORF">BCUN_1456</name>
</gene>
<evidence type="ECO:0000313" key="2">
    <source>
        <dbReference type="EMBL" id="KFI60292.1"/>
    </source>
</evidence>
<sequence>MDSRIVAPHITSTTQEPPTLTDSAPAISINRESTYDGMRFTVPTASDSPIRNLHGLLCTFLDCAFPQLRADHADLDQSHVQHCSFDTCSVTELSAVRAQYGESLFTGCRIGAFDAMDASWTSIIVENCRIGYLNLRAATWRDVAFRDCIIDDFDAADARLTRVAFPGTAIGRLSTRHARLEHVDLRGAQLRQVEGVEHLCGVTMDAAQVADLAQAFAENLGIRVD</sequence>
<dbReference type="Gene3D" id="2.160.20.80">
    <property type="entry name" value="E3 ubiquitin-protein ligase SopA"/>
    <property type="match status" value="1"/>
</dbReference>
<accession>A0A087ANE2</accession>
<dbReference type="EMBL" id="JGYV01000021">
    <property type="protein sequence ID" value="KFI60292.1"/>
    <property type="molecule type" value="Genomic_DNA"/>
</dbReference>